<dbReference type="InterPro" id="IPR048254">
    <property type="entry name" value="CDP_ALCOHOL_P_TRANSF_CS"/>
</dbReference>
<evidence type="ECO:0000256" key="12">
    <source>
        <dbReference type="ARBA" id="ARBA00023098"/>
    </source>
</evidence>
<evidence type="ECO:0000256" key="4">
    <source>
        <dbReference type="ARBA" id="ARBA00010441"/>
    </source>
</evidence>
<evidence type="ECO:0000256" key="1">
    <source>
        <dbReference type="ARBA" id="ARBA00003973"/>
    </source>
</evidence>
<keyword evidence="8" id="KW-0444">Lipid biosynthesis</keyword>
<keyword evidence="10 19" id="KW-0812">Transmembrane</keyword>
<name>Q1MRE7_LAWIP</name>
<evidence type="ECO:0000313" key="20">
    <source>
        <dbReference type="EMBL" id="CAJ54429.1"/>
    </source>
</evidence>
<accession>Q1MRE7</accession>
<dbReference type="InterPro" id="IPR000462">
    <property type="entry name" value="CDP-OH_P_trans"/>
</dbReference>
<dbReference type="NCBIfam" id="TIGR00560">
    <property type="entry name" value="pgsA"/>
    <property type="match status" value="1"/>
</dbReference>
<organism evidence="20 21">
    <name type="scientific">Lawsonia intracellularis (strain PHE/MN1-00)</name>
    <dbReference type="NCBI Taxonomy" id="363253"/>
    <lineage>
        <taxon>Bacteria</taxon>
        <taxon>Pseudomonadati</taxon>
        <taxon>Thermodesulfobacteriota</taxon>
        <taxon>Desulfovibrionia</taxon>
        <taxon>Desulfovibrionales</taxon>
        <taxon>Desulfovibrionaceae</taxon>
        <taxon>Lawsonia</taxon>
    </lineage>
</organism>
<comment type="subcellular location">
    <subcellularLocation>
        <location evidence="2">Cell membrane</location>
        <topology evidence="2">Multi-pass membrane protein</topology>
    </subcellularLocation>
</comment>
<dbReference type="PANTHER" id="PTHR14269:SF62">
    <property type="entry name" value="CDP-DIACYLGLYCEROL--GLYCEROL-3-PHOSPHATE 3-PHOSPHATIDYLTRANSFERASE 1, CHLOROPLASTIC"/>
    <property type="match status" value="1"/>
</dbReference>
<evidence type="ECO:0000256" key="5">
    <source>
        <dbReference type="ARBA" id="ARBA00013170"/>
    </source>
</evidence>
<dbReference type="InterPro" id="IPR050324">
    <property type="entry name" value="CDP-alcohol_PTase-I"/>
</dbReference>
<evidence type="ECO:0000256" key="3">
    <source>
        <dbReference type="ARBA" id="ARBA00005042"/>
    </source>
</evidence>
<dbReference type="Pfam" id="PF01066">
    <property type="entry name" value="CDP-OH_P_transf"/>
    <property type="match status" value="1"/>
</dbReference>
<keyword evidence="13 19" id="KW-0472">Membrane</keyword>
<evidence type="ECO:0000256" key="17">
    <source>
        <dbReference type="NCBIfam" id="TIGR00560"/>
    </source>
</evidence>
<dbReference type="PROSITE" id="PS00379">
    <property type="entry name" value="CDP_ALCOHOL_P_TRANSF"/>
    <property type="match status" value="1"/>
</dbReference>
<dbReference type="HOGENOM" id="CLU_051314_2_3_7"/>
<dbReference type="PIRSF" id="PIRSF000847">
    <property type="entry name" value="Phos_ph_gly_syn"/>
    <property type="match status" value="1"/>
</dbReference>
<dbReference type="InterPro" id="IPR004570">
    <property type="entry name" value="Phosphatidylglycerol_P_synth"/>
</dbReference>
<comment type="similarity">
    <text evidence="4 18">Belongs to the CDP-alcohol phosphatidyltransferase class-I family.</text>
</comment>
<keyword evidence="11 19" id="KW-1133">Transmembrane helix</keyword>
<evidence type="ECO:0000256" key="6">
    <source>
        <dbReference type="ARBA" id="ARBA00014944"/>
    </source>
</evidence>
<keyword evidence="21" id="KW-1185">Reference proteome</keyword>
<evidence type="ECO:0000313" key="21">
    <source>
        <dbReference type="Proteomes" id="UP000002430"/>
    </source>
</evidence>
<evidence type="ECO:0000256" key="8">
    <source>
        <dbReference type="ARBA" id="ARBA00022516"/>
    </source>
</evidence>
<dbReference type="KEGG" id="lip:LI0373"/>
<evidence type="ECO:0000256" key="11">
    <source>
        <dbReference type="ARBA" id="ARBA00022989"/>
    </source>
</evidence>
<protein>
    <recommendedName>
        <fullName evidence="6 17">CDP-diacylglycerol--glycerol-3-phosphate 3-phosphatidyltransferase</fullName>
        <ecNumber evidence="5 17">2.7.8.5</ecNumber>
    </recommendedName>
</protein>
<evidence type="ECO:0000256" key="19">
    <source>
        <dbReference type="SAM" id="Phobius"/>
    </source>
</evidence>
<dbReference type="GO" id="GO:0046474">
    <property type="term" value="P:glycerophospholipid biosynthetic process"/>
    <property type="evidence" value="ECO:0007669"/>
    <property type="project" value="TreeGrafter"/>
</dbReference>
<sequence length="186" mass="21096">MIWMKIILNLANSITLVRTVFVIPIIVLLYFEGPITCFLATLLFCIASVTDYLDGHIARKENMVTSFGKFLDPLADKLLICSILIMFVKLDWVPAWVTIIIIGRELAVTGLRAIAADEGIIIAADNYGKIKTILQMVAIVPLLLHYSLFGIDFYKIGLFLLYIALILTVLSGVKYFYSFYKNWQYK</sequence>
<keyword evidence="14" id="KW-0594">Phospholipid biosynthesis</keyword>
<dbReference type="PANTHER" id="PTHR14269">
    <property type="entry name" value="CDP-DIACYLGLYCEROL--GLYCEROL-3-PHOSPHATE 3-PHOSPHATIDYLTRANSFERASE-RELATED"/>
    <property type="match status" value="1"/>
</dbReference>
<dbReference type="FunFam" id="1.20.120.1760:FF:000004">
    <property type="entry name" value="CDP-diacylglycerol--glycerol-3-phosphate 3-phosphatidyltransferase"/>
    <property type="match status" value="1"/>
</dbReference>
<proteinExistence type="inferred from homology"/>
<dbReference type="eggNOG" id="COG0558">
    <property type="taxonomic scope" value="Bacteria"/>
</dbReference>
<evidence type="ECO:0000256" key="14">
    <source>
        <dbReference type="ARBA" id="ARBA00023209"/>
    </source>
</evidence>
<comment type="pathway">
    <text evidence="3">Phospholipid metabolism; phosphatidylglycerol biosynthesis; phosphatidylglycerol from CDP-diacylglycerol: step 1/2.</text>
</comment>
<evidence type="ECO:0000256" key="2">
    <source>
        <dbReference type="ARBA" id="ARBA00004651"/>
    </source>
</evidence>
<feature type="transmembrane region" description="Helical" evidence="19">
    <location>
        <begin position="158"/>
        <end position="177"/>
    </location>
</feature>
<dbReference type="EMBL" id="AM180252">
    <property type="protein sequence ID" value="CAJ54429.1"/>
    <property type="molecule type" value="Genomic_DNA"/>
</dbReference>
<feature type="transmembrane region" description="Helical" evidence="19">
    <location>
        <begin position="133"/>
        <end position="151"/>
    </location>
</feature>
<evidence type="ECO:0000256" key="13">
    <source>
        <dbReference type="ARBA" id="ARBA00023136"/>
    </source>
</evidence>
<dbReference type="STRING" id="363253.LI0373"/>
<keyword evidence="12" id="KW-0443">Lipid metabolism</keyword>
<evidence type="ECO:0000256" key="16">
    <source>
        <dbReference type="ARBA" id="ARBA00048586"/>
    </source>
</evidence>
<keyword evidence="15" id="KW-1208">Phospholipid metabolism</keyword>
<comment type="function">
    <text evidence="1">This protein catalyzes the committed step to the synthesis of the acidic phospholipids.</text>
</comment>
<evidence type="ECO:0000256" key="15">
    <source>
        <dbReference type="ARBA" id="ARBA00023264"/>
    </source>
</evidence>
<dbReference type="Gene3D" id="1.20.120.1760">
    <property type="match status" value="1"/>
</dbReference>
<reference evidence="20 21" key="1">
    <citation type="submission" date="2005-11" db="EMBL/GenBank/DDBJ databases">
        <title>The complete genome sequence of Lawsonia intracellularis: the causative agent of proliferative enteropathy.</title>
        <authorList>
            <person name="Kaur K."/>
            <person name="Zhang Q."/>
            <person name="Beckler D."/>
            <person name="Munir S."/>
            <person name="Li L."/>
            <person name="Kinsley K."/>
            <person name="Herron L."/>
            <person name="Peterson A."/>
            <person name="May B."/>
            <person name="Singh S."/>
            <person name="Gebhart C."/>
            <person name="Kapur V."/>
        </authorList>
    </citation>
    <scope>NUCLEOTIDE SEQUENCE [LARGE SCALE GENOMIC DNA]</scope>
    <source>
        <strain evidence="20 21">PHE/MN1-00</strain>
    </source>
</reference>
<dbReference type="Proteomes" id="UP000002430">
    <property type="component" value="Chromosome"/>
</dbReference>
<gene>
    <name evidence="20" type="primary">pgsA</name>
    <name evidence="20" type="ordered locus">LI0373</name>
</gene>
<evidence type="ECO:0000256" key="10">
    <source>
        <dbReference type="ARBA" id="ARBA00022692"/>
    </source>
</evidence>
<keyword evidence="9 18" id="KW-0808">Transferase</keyword>
<dbReference type="InterPro" id="IPR043130">
    <property type="entry name" value="CDP-OH_PTrfase_TM_dom"/>
</dbReference>
<keyword evidence="7" id="KW-1003">Cell membrane</keyword>
<dbReference type="GO" id="GO:0005886">
    <property type="term" value="C:plasma membrane"/>
    <property type="evidence" value="ECO:0007669"/>
    <property type="project" value="UniProtKB-SubCell"/>
</dbReference>
<evidence type="ECO:0000256" key="7">
    <source>
        <dbReference type="ARBA" id="ARBA00022475"/>
    </source>
</evidence>
<evidence type="ECO:0000256" key="18">
    <source>
        <dbReference type="RuleBase" id="RU003750"/>
    </source>
</evidence>
<feature type="transmembrane region" description="Helical" evidence="19">
    <location>
        <begin position="78"/>
        <end position="102"/>
    </location>
</feature>
<evidence type="ECO:0000256" key="9">
    <source>
        <dbReference type="ARBA" id="ARBA00022679"/>
    </source>
</evidence>
<comment type="catalytic activity">
    <reaction evidence="16">
        <text>a CDP-1,2-diacyl-sn-glycerol + sn-glycerol 3-phosphate = a 1,2-diacyl-sn-glycero-3-phospho-(1'-sn-glycero-3'-phosphate) + CMP + H(+)</text>
        <dbReference type="Rhea" id="RHEA:12593"/>
        <dbReference type="ChEBI" id="CHEBI:15378"/>
        <dbReference type="ChEBI" id="CHEBI:57597"/>
        <dbReference type="ChEBI" id="CHEBI:58332"/>
        <dbReference type="ChEBI" id="CHEBI:60110"/>
        <dbReference type="ChEBI" id="CHEBI:60377"/>
        <dbReference type="EC" id="2.7.8.5"/>
    </reaction>
</comment>
<dbReference type="GO" id="GO:0008444">
    <property type="term" value="F:CDP-diacylglycerol-glycerol-3-phosphate 3-phosphatidyltransferase activity"/>
    <property type="evidence" value="ECO:0007669"/>
    <property type="project" value="UniProtKB-UniRule"/>
</dbReference>
<dbReference type="EC" id="2.7.8.5" evidence="5 17"/>
<dbReference type="AlphaFoldDB" id="Q1MRE7"/>